<dbReference type="InterPro" id="IPR024517">
    <property type="entry name" value="Glycogen_phosphorylase_DUF3417"/>
</dbReference>
<name>A0A124G0V8_9BACT</name>
<evidence type="ECO:0000259" key="1">
    <source>
        <dbReference type="Pfam" id="PF11897"/>
    </source>
</evidence>
<dbReference type="SUPFAM" id="SSF53756">
    <property type="entry name" value="UDP-Glycosyltransferase/glycogen phosphorylase"/>
    <property type="match status" value="1"/>
</dbReference>
<feature type="domain" description="DUF3417" evidence="1">
    <location>
        <begin position="13"/>
        <end position="121"/>
    </location>
</feature>
<sequence>MYFLERVMAVPRLPEKLSRLEELSKNLWWSWNYHAQQMFKYMDPEMWYHERRSPVRLLRRVRQTRLYELAEDKEFIKMYENTVEEFDKYMGGKDTWMEREHPERKEQCIAYFCAEYGFHESFPIYSGGLGILAGDHLKTA</sequence>
<dbReference type="AlphaFoldDB" id="A0A124G0V8"/>
<gene>
    <name evidence="2" type="ORF">XE02_1217</name>
</gene>
<reference evidence="3" key="1">
    <citation type="journal article" date="2015" name="MBio">
        <title>Genome-Resolved Metagenomic Analysis Reveals Roles for Candidate Phyla and Other Microbial Community Members in Biogeochemical Transformations in Oil Reservoirs.</title>
        <authorList>
            <person name="Hu P."/>
            <person name="Tom L."/>
            <person name="Singh A."/>
            <person name="Thomas B.C."/>
            <person name="Baker B.J."/>
            <person name="Piceno Y.M."/>
            <person name="Andersen G.L."/>
            <person name="Banfield J.F."/>
        </authorList>
    </citation>
    <scope>NUCLEOTIDE SEQUENCE [LARGE SCALE GENOMIC DNA]</scope>
</reference>
<dbReference type="Proteomes" id="UP000055014">
    <property type="component" value="Unassembled WGS sequence"/>
</dbReference>
<dbReference type="InterPro" id="IPR052182">
    <property type="entry name" value="Glycogen/Maltodextrin_Phosph"/>
</dbReference>
<feature type="non-terminal residue" evidence="2">
    <location>
        <position position="140"/>
    </location>
</feature>
<organism evidence="2 3">
    <name type="scientific">Mesotoga infera</name>
    <dbReference type="NCBI Taxonomy" id="1236046"/>
    <lineage>
        <taxon>Bacteria</taxon>
        <taxon>Thermotogati</taxon>
        <taxon>Thermotogota</taxon>
        <taxon>Thermotogae</taxon>
        <taxon>Kosmotogales</taxon>
        <taxon>Kosmotogaceae</taxon>
        <taxon>Mesotoga</taxon>
    </lineage>
</organism>
<dbReference type="PANTHER" id="PTHR42655:SF1">
    <property type="entry name" value="GLYCOGEN PHOSPHORYLASE"/>
    <property type="match status" value="1"/>
</dbReference>
<protein>
    <submittedName>
        <fullName evidence="2">Alpha-glucan phosphorylase</fullName>
    </submittedName>
</protein>
<dbReference type="PANTHER" id="PTHR42655">
    <property type="entry name" value="GLYCOGEN PHOSPHORYLASE"/>
    <property type="match status" value="1"/>
</dbReference>
<comment type="caution">
    <text evidence="2">The sequence shown here is derived from an EMBL/GenBank/DDBJ whole genome shotgun (WGS) entry which is preliminary data.</text>
</comment>
<proteinExistence type="predicted"/>
<dbReference type="EMBL" id="LGGW01000128">
    <property type="protein sequence ID" value="KUK88672.1"/>
    <property type="molecule type" value="Genomic_DNA"/>
</dbReference>
<accession>A0A124G0V8</accession>
<dbReference type="Pfam" id="PF11897">
    <property type="entry name" value="DUF3417"/>
    <property type="match status" value="1"/>
</dbReference>
<evidence type="ECO:0000313" key="2">
    <source>
        <dbReference type="EMBL" id="KUK88672.1"/>
    </source>
</evidence>
<evidence type="ECO:0000313" key="3">
    <source>
        <dbReference type="Proteomes" id="UP000055014"/>
    </source>
</evidence>